<evidence type="ECO:0000313" key="2">
    <source>
        <dbReference type="Proteomes" id="UP000612855"/>
    </source>
</evidence>
<organism evidence="1 2">
    <name type="scientific">Primorskyibacter flagellatus</name>
    <dbReference type="NCBI Taxonomy" id="1387277"/>
    <lineage>
        <taxon>Bacteria</taxon>
        <taxon>Pseudomonadati</taxon>
        <taxon>Pseudomonadota</taxon>
        <taxon>Alphaproteobacteria</taxon>
        <taxon>Rhodobacterales</taxon>
        <taxon>Roseobacteraceae</taxon>
        <taxon>Primorskyibacter</taxon>
    </lineage>
</organism>
<dbReference type="EMBL" id="BMFJ01000001">
    <property type="protein sequence ID" value="GGE22981.1"/>
    <property type="molecule type" value="Genomic_DNA"/>
</dbReference>
<keyword evidence="2" id="KW-1185">Reference proteome</keyword>
<dbReference type="AlphaFoldDB" id="A0A917A2P1"/>
<proteinExistence type="predicted"/>
<evidence type="ECO:0008006" key="3">
    <source>
        <dbReference type="Google" id="ProtNLM"/>
    </source>
</evidence>
<reference evidence="2" key="1">
    <citation type="journal article" date="2019" name="Int. J. Syst. Evol. Microbiol.">
        <title>The Global Catalogue of Microorganisms (GCM) 10K type strain sequencing project: providing services to taxonomists for standard genome sequencing and annotation.</title>
        <authorList>
            <consortium name="The Broad Institute Genomics Platform"/>
            <consortium name="The Broad Institute Genome Sequencing Center for Infectious Disease"/>
            <person name="Wu L."/>
            <person name="Ma J."/>
        </authorList>
    </citation>
    <scope>NUCLEOTIDE SEQUENCE [LARGE SCALE GENOMIC DNA]</scope>
    <source>
        <strain evidence="2">CGMCC 1.12664</strain>
    </source>
</reference>
<evidence type="ECO:0000313" key="1">
    <source>
        <dbReference type="EMBL" id="GGE22981.1"/>
    </source>
</evidence>
<gene>
    <name evidence="1" type="ORF">GCM10011360_09350</name>
</gene>
<protein>
    <recommendedName>
        <fullName evidence="3">Antifreeze glycopeptide polyprotein</fullName>
    </recommendedName>
</protein>
<comment type="caution">
    <text evidence="1">The sequence shown here is derived from an EMBL/GenBank/DDBJ whole genome shotgun (WGS) entry which is preliminary data.</text>
</comment>
<sequence>MLAVPAAPGLAQQPISAIDWLDQRQGLPGRTDPVALPDVPQPPVAEPPVASAIVTPEVTTRPLDAPEVGAVGLLPRSVTGLPPTLWQGSAAGTLARRLKELDVAQLPAMQSLLYTLLLAEAEPPADPSGTLPFLLARVDALTTLGAVDPALALIDRAGPTSSPDLFSRWFDLSLLAGQEDAACTAMQDSPTIAPSMAALSFCRARQGDWPLAELTFANAAALGVMPQAEESLLRLYLDPDLAEETPPLPPPARMTPLAFRLSEAIGTPVPATGLPLAYAMSDLRGLSGWRAEIEAAERLARTGALAENRLIGIYTDREPAASGGLWDRVEAIQQMDRALAEKDAKTVDEILPAAWSAIREAGLELPFSRLWASDLTALPLTGAAAEAAFDLAMLSPDYETHAARLPATTPRRKFLAATARGTPGDVPAPDALSAAIARGFAGETLPPVIRLDLGQNKLGEAILSAMALYISGAGGETKDIVPALATFRATGLEDTARRAALQLLILERQR</sequence>
<dbReference type="RefSeq" id="WP_229737424.1">
    <property type="nucleotide sequence ID" value="NZ_BMFJ01000001.1"/>
</dbReference>
<accession>A0A917A2P1</accession>
<name>A0A917A2P1_9RHOB</name>
<dbReference type="Proteomes" id="UP000612855">
    <property type="component" value="Unassembled WGS sequence"/>
</dbReference>